<proteinExistence type="inferred from homology"/>
<organism evidence="8 9">
    <name type="scientific">Candidatus Woesebacteria bacterium RBG_13_36_22</name>
    <dbReference type="NCBI Taxonomy" id="1802478"/>
    <lineage>
        <taxon>Bacteria</taxon>
        <taxon>Candidatus Woeseibacteriota</taxon>
    </lineage>
</organism>
<evidence type="ECO:0000313" key="9">
    <source>
        <dbReference type="Proteomes" id="UP000176939"/>
    </source>
</evidence>
<evidence type="ECO:0000259" key="7">
    <source>
        <dbReference type="Pfam" id="PF04055"/>
    </source>
</evidence>
<sequence length="343" mass="39545">MKIIDTLWILLDLNYDCNRRCSFCPYVPVRDNGDYGDFTDGMIDVLSDKLGLFIEKYSIEKIKFFISGGEPLLYPQKPLDFSNKIRRLNVPVSISLYTNGDFLTSEIVKSYSDRKVKIALSAGEDSLDEIVRKVNILKTGYEFPRVNVVLSRQNLYRLEKIVQSALDNRYLLRFRGQYNISDDPKLPELYETYVPKALELYGTADYLNIKSLYHTYEDCIPNWNEVKTPYICGRSFLYVNSLGQIKSCGGNPYSDTVGSIFDWNDPIEKLKESVERGDSGRWSAKNLKECQGCEVYELCQGGCPLTRRFAYGRFDRKSPYCSGYKKAFKIFKDIVRRNDDSTG</sequence>
<feature type="domain" description="Radical SAM core" evidence="7">
    <location>
        <begin position="16"/>
        <end position="132"/>
    </location>
</feature>
<gene>
    <name evidence="8" type="ORF">A2Z67_06150</name>
</gene>
<evidence type="ECO:0000256" key="3">
    <source>
        <dbReference type="ARBA" id="ARBA00022723"/>
    </source>
</evidence>
<dbReference type="Gene3D" id="3.20.20.70">
    <property type="entry name" value="Aldolase class I"/>
    <property type="match status" value="1"/>
</dbReference>
<evidence type="ECO:0000256" key="6">
    <source>
        <dbReference type="ARBA" id="ARBA00023601"/>
    </source>
</evidence>
<comment type="cofactor">
    <cofactor evidence="1">
        <name>[4Fe-4S] cluster</name>
        <dbReference type="ChEBI" id="CHEBI:49883"/>
    </cofactor>
</comment>
<evidence type="ECO:0000256" key="4">
    <source>
        <dbReference type="ARBA" id="ARBA00023004"/>
    </source>
</evidence>
<dbReference type="EMBL" id="MGFQ01000002">
    <property type="protein sequence ID" value="OGM10664.1"/>
    <property type="molecule type" value="Genomic_DNA"/>
</dbReference>
<dbReference type="PANTHER" id="PTHR43273:SF3">
    <property type="entry name" value="ANAEROBIC SULFATASE-MATURATING ENZYME HOMOLOG ASLB-RELATED"/>
    <property type="match status" value="1"/>
</dbReference>
<dbReference type="NCBIfam" id="TIGR04085">
    <property type="entry name" value="rSAM_more_4Fe4S"/>
    <property type="match status" value="1"/>
</dbReference>
<evidence type="ECO:0000256" key="1">
    <source>
        <dbReference type="ARBA" id="ARBA00001966"/>
    </source>
</evidence>
<evidence type="ECO:0000256" key="5">
    <source>
        <dbReference type="ARBA" id="ARBA00023014"/>
    </source>
</evidence>
<reference evidence="8 9" key="1">
    <citation type="journal article" date="2016" name="Nat. Commun.">
        <title>Thousands of microbial genomes shed light on interconnected biogeochemical processes in an aquifer system.</title>
        <authorList>
            <person name="Anantharaman K."/>
            <person name="Brown C.T."/>
            <person name="Hug L.A."/>
            <person name="Sharon I."/>
            <person name="Castelle C.J."/>
            <person name="Probst A.J."/>
            <person name="Thomas B.C."/>
            <person name="Singh A."/>
            <person name="Wilkins M.J."/>
            <person name="Karaoz U."/>
            <person name="Brodie E.L."/>
            <person name="Williams K.H."/>
            <person name="Hubbard S.S."/>
            <person name="Banfield J.F."/>
        </authorList>
    </citation>
    <scope>NUCLEOTIDE SEQUENCE [LARGE SCALE GENOMIC DNA]</scope>
</reference>
<dbReference type="InterPro" id="IPR023867">
    <property type="entry name" value="Sulphatase_maturase_rSAM"/>
</dbReference>
<dbReference type="SFLD" id="SFLDS00029">
    <property type="entry name" value="Radical_SAM"/>
    <property type="match status" value="1"/>
</dbReference>
<dbReference type="CDD" id="cd01335">
    <property type="entry name" value="Radical_SAM"/>
    <property type="match status" value="1"/>
</dbReference>
<keyword evidence="2" id="KW-0949">S-adenosyl-L-methionine</keyword>
<dbReference type="GO" id="GO:0051536">
    <property type="term" value="F:iron-sulfur cluster binding"/>
    <property type="evidence" value="ECO:0007669"/>
    <property type="project" value="UniProtKB-KW"/>
</dbReference>
<keyword evidence="4" id="KW-0408">Iron</keyword>
<dbReference type="InterPro" id="IPR013785">
    <property type="entry name" value="Aldolase_TIM"/>
</dbReference>
<dbReference type="AlphaFoldDB" id="A0A1F7X6E5"/>
<dbReference type="Pfam" id="PF04055">
    <property type="entry name" value="Radical_SAM"/>
    <property type="match status" value="1"/>
</dbReference>
<dbReference type="SUPFAM" id="SSF102114">
    <property type="entry name" value="Radical SAM enzymes"/>
    <property type="match status" value="1"/>
</dbReference>
<dbReference type="SFLD" id="SFLDG01067">
    <property type="entry name" value="SPASM/twitch_domain_containing"/>
    <property type="match status" value="1"/>
</dbReference>
<accession>A0A1F7X6E5</accession>
<dbReference type="InterPro" id="IPR058240">
    <property type="entry name" value="rSAM_sf"/>
</dbReference>
<keyword evidence="3" id="KW-0479">Metal-binding</keyword>
<dbReference type="Proteomes" id="UP000176939">
    <property type="component" value="Unassembled WGS sequence"/>
</dbReference>
<comment type="similarity">
    <text evidence="6">Belongs to the radical SAM superfamily. Anaerobic sulfatase-maturating enzyme family.</text>
</comment>
<evidence type="ECO:0000313" key="8">
    <source>
        <dbReference type="EMBL" id="OGM10664.1"/>
    </source>
</evidence>
<evidence type="ECO:0000256" key="2">
    <source>
        <dbReference type="ARBA" id="ARBA00022691"/>
    </source>
</evidence>
<dbReference type="GO" id="GO:0016491">
    <property type="term" value="F:oxidoreductase activity"/>
    <property type="evidence" value="ECO:0007669"/>
    <property type="project" value="InterPro"/>
</dbReference>
<protein>
    <recommendedName>
        <fullName evidence="7">Radical SAM core domain-containing protein</fullName>
    </recommendedName>
</protein>
<comment type="caution">
    <text evidence="8">The sequence shown here is derived from an EMBL/GenBank/DDBJ whole genome shotgun (WGS) entry which is preliminary data.</text>
</comment>
<dbReference type="PANTHER" id="PTHR43273">
    <property type="entry name" value="ANAEROBIC SULFATASE-MATURATING ENZYME HOMOLOG ASLB-RELATED"/>
    <property type="match status" value="1"/>
</dbReference>
<dbReference type="GO" id="GO:0046872">
    <property type="term" value="F:metal ion binding"/>
    <property type="evidence" value="ECO:0007669"/>
    <property type="project" value="UniProtKB-KW"/>
</dbReference>
<dbReference type="InterPro" id="IPR007197">
    <property type="entry name" value="rSAM"/>
</dbReference>
<dbReference type="InterPro" id="IPR023885">
    <property type="entry name" value="4Fe4S-binding_SPASM_dom"/>
</dbReference>
<keyword evidence="5" id="KW-0411">Iron-sulfur</keyword>
<name>A0A1F7X6E5_9BACT</name>